<evidence type="ECO:0000313" key="2">
    <source>
        <dbReference type="EMBL" id="WDI33213.1"/>
    </source>
</evidence>
<organism evidence="2 3">
    <name type="scientific">Hyphococcus flavus</name>
    <dbReference type="NCBI Taxonomy" id="1866326"/>
    <lineage>
        <taxon>Bacteria</taxon>
        <taxon>Pseudomonadati</taxon>
        <taxon>Pseudomonadota</taxon>
        <taxon>Alphaproteobacteria</taxon>
        <taxon>Parvularculales</taxon>
        <taxon>Parvularculaceae</taxon>
        <taxon>Hyphococcus</taxon>
    </lineage>
</organism>
<dbReference type="KEGG" id="hfl:PUV54_08390"/>
<evidence type="ECO:0000256" key="1">
    <source>
        <dbReference type="SAM" id="MobiDB-lite"/>
    </source>
</evidence>
<accession>A0AAE9ZHK0</accession>
<dbReference type="EMBL" id="CP118166">
    <property type="protein sequence ID" value="WDI33213.1"/>
    <property type="molecule type" value="Genomic_DNA"/>
</dbReference>
<gene>
    <name evidence="2" type="ORF">PUV54_08390</name>
</gene>
<proteinExistence type="predicted"/>
<reference evidence="2" key="1">
    <citation type="submission" date="2023-02" db="EMBL/GenBank/DDBJ databases">
        <title>Genome sequence of Hyphococcus flavus.</title>
        <authorList>
            <person name="Rong J.-C."/>
            <person name="Zhao Q."/>
            <person name="Yi M."/>
            <person name="Wu J.-Y."/>
        </authorList>
    </citation>
    <scope>NUCLEOTIDE SEQUENCE</scope>
    <source>
        <strain evidence="2">MCCC 1K03223</strain>
    </source>
</reference>
<sequence length="69" mass="7565">MSAVTTLAATVAAAAGAVALYRFIDKRSKSLSAAISEFKKTSRHNNGTVIEYEQDPESGVYKPKEKFRR</sequence>
<keyword evidence="3" id="KW-1185">Reference proteome</keyword>
<dbReference type="AlphaFoldDB" id="A0AAE9ZHK0"/>
<protein>
    <submittedName>
        <fullName evidence="2">Uncharacterized protein</fullName>
    </submittedName>
</protein>
<feature type="region of interest" description="Disordered" evidence="1">
    <location>
        <begin position="45"/>
        <end position="69"/>
    </location>
</feature>
<name>A0AAE9ZHK0_9PROT</name>
<dbReference type="Proteomes" id="UP001214043">
    <property type="component" value="Chromosome"/>
</dbReference>
<dbReference type="RefSeq" id="WP_274495184.1">
    <property type="nucleotide sequence ID" value="NZ_CP118166.1"/>
</dbReference>
<evidence type="ECO:0000313" key="3">
    <source>
        <dbReference type="Proteomes" id="UP001214043"/>
    </source>
</evidence>